<dbReference type="Proteomes" id="UP000011782">
    <property type="component" value="Unassembled WGS sequence"/>
</dbReference>
<organism evidence="2 3">
    <name type="scientific">Campylobacter showae CC57C</name>
    <dbReference type="NCBI Taxonomy" id="1073353"/>
    <lineage>
        <taxon>Bacteria</taxon>
        <taxon>Pseudomonadati</taxon>
        <taxon>Campylobacterota</taxon>
        <taxon>Epsilonproteobacteria</taxon>
        <taxon>Campylobacterales</taxon>
        <taxon>Campylobacteraceae</taxon>
        <taxon>Campylobacter</taxon>
    </lineage>
</organism>
<evidence type="ECO:0000313" key="2">
    <source>
        <dbReference type="EMBL" id="EMG30411.1"/>
    </source>
</evidence>
<protein>
    <submittedName>
        <fullName evidence="2">Uncharacterized protein</fullName>
    </submittedName>
</protein>
<keyword evidence="1" id="KW-0472">Membrane</keyword>
<dbReference type="PATRIC" id="fig|1073353.3.peg.1434"/>
<reference evidence="2 3" key="1">
    <citation type="submission" date="2013-02" db="EMBL/GenBank/DDBJ databases">
        <title>Co-occurrence of anaerobic bacteria in colorectal carcinomas.</title>
        <authorList>
            <person name="Holt R.A."/>
            <person name="Warren R.L."/>
            <person name="Allen-Vercoe E."/>
            <person name="Pleasance S."/>
            <person name="Freeman D.J."/>
            <person name="Watson P."/>
            <person name="Moore R."/>
            <person name="Cochrane K."/>
        </authorList>
    </citation>
    <scope>NUCLEOTIDE SEQUENCE [LARGE SCALE GENOMIC DNA]</scope>
    <source>
        <strain evidence="2 3">CC57C</strain>
    </source>
</reference>
<gene>
    <name evidence="2" type="ORF">H740_06687</name>
</gene>
<accession>M3IK09</accession>
<evidence type="ECO:0000313" key="3">
    <source>
        <dbReference type="Proteomes" id="UP000011782"/>
    </source>
</evidence>
<keyword evidence="1" id="KW-0812">Transmembrane</keyword>
<name>M3IK09_9BACT</name>
<dbReference type="RefSeq" id="WP_002952556.1">
    <property type="nucleotide sequence ID" value="NZ_AOTD01000167.1"/>
</dbReference>
<keyword evidence="1" id="KW-1133">Transmembrane helix</keyword>
<dbReference type="OrthoDB" id="9978194at2"/>
<dbReference type="EMBL" id="AOTD01000167">
    <property type="protein sequence ID" value="EMG30411.1"/>
    <property type="molecule type" value="Genomic_DNA"/>
</dbReference>
<evidence type="ECO:0000256" key="1">
    <source>
        <dbReference type="SAM" id="Phobius"/>
    </source>
</evidence>
<feature type="transmembrane region" description="Helical" evidence="1">
    <location>
        <begin position="160"/>
        <end position="181"/>
    </location>
</feature>
<proteinExistence type="predicted"/>
<comment type="caution">
    <text evidence="2">The sequence shown here is derived from an EMBL/GenBank/DDBJ whole genome shotgun (WGS) entry which is preliminary data.</text>
</comment>
<sequence>MNLEEIKDKIKNSYLYTVFIERPMKGNGSYIRNITSIFSMFVIIPLCLLIIACIIIDTVFFSEVKPLNELTKNYGIVESANYKPRGGQGRLGLKLDDGSRMFFHIDNRDKNIYDSLMNKGAIIYSRKFLLGNQILQLEGENGEIYTIYNYEYELTKNFRAMNFIFDVFKIAVFFLIIVWILNNKDHRKLN</sequence>
<dbReference type="STRING" id="1073353.H740_06687"/>
<dbReference type="AlphaFoldDB" id="M3IK09"/>
<feature type="transmembrane region" description="Helical" evidence="1">
    <location>
        <begin position="34"/>
        <end position="61"/>
    </location>
</feature>